<proteinExistence type="inferred from homology"/>
<feature type="region of interest" description="Disordered" evidence="4">
    <location>
        <begin position="1"/>
        <end position="62"/>
    </location>
</feature>
<evidence type="ECO:0000256" key="1">
    <source>
        <dbReference type="ARBA" id="ARBA00006445"/>
    </source>
</evidence>
<dbReference type="Pfam" id="PF24807">
    <property type="entry name" value="WD40_CDC20-Fz"/>
    <property type="match status" value="1"/>
</dbReference>
<dbReference type="InterPro" id="IPR056150">
    <property type="entry name" value="WD40_CDC20-Fz"/>
</dbReference>
<dbReference type="EMBL" id="LYUB02000008">
    <property type="protein sequence ID" value="OVF08486.1"/>
    <property type="molecule type" value="Genomic_DNA"/>
</dbReference>
<evidence type="ECO:0000256" key="4">
    <source>
        <dbReference type="SAM" id="MobiDB-lite"/>
    </source>
</evidence>
<dbReference type="KEGG" id="clus:A9F13_08g01914"/>
<sequence length="513" mass="55357">MWPRPGDSRDLALLSRRQSARPPSELGRAPEHPSVPFPLLPSSRREPRPHSEARPNSQLRGANNEFRRFSQHRSMSSLEASLAQLSLGAAPEANFPNTSANASFHSERLGQIEDSCAPDFAHPLLLGVLALPSRTLHYRPKTAPLGRFSPGPSAPKFENPIVSPQVCPIAYAPKTAVARPRALVETQYLVAPGLAPNFYYNLVSWSAPKKAFAIGIGEAVYWWDGTGDIDRLGMVASDSISCVACHGNIVAVASCDGALSFSGVGRRLRRRFGSAIHCVRFLPLPNFLLAGTAAGEVFCLCLRERVEIISRLDGLCQQVCEIAVNADGTRAAIGGNENLVLIWDISDLSSPALLHRLEHTSAVKGLSFCPWAPSLLVSGAGSNDRHIRFWHSSSGSLLRQFFTGGQISSIHWSRSRKELVATFGFSPNGRLVGVYSYPKMNLLAEFVPGESVRALSASMAPDETQIAVVTNDGTVRMYSLWDKRKHGIVGGPGVMGSAIIEAVEGIGVGALLR</sequence>
<dbReference type="GO" id="GO:0031145">
    <property type="term" value="P:anaphase-promoting complex-dependent catabolic process"/>
    <property type="evidence" value="ECO:0007669"/>
    <property type="project" value="TreeGrafter"/>
</dbReference>
<dbReference type="InterPro" id="IPR001680">
    <property type="entry name" value="WD40_rpt"/>
</dbReference>
<feature type="compositionally biased region" description="Basic and acidic residues" evidence="4">
    <location>
        <begin position="43"/>
        <end position="53"/>
    </location>
</feature>
<protein>
    <submittedName>
        <fullName evidence="6">Meiosis-specific APC/C activator protein</fullName>
    </submittedName>
</protein>
<evidence type="ECO:0000259" key="5">
    <source>
        <dbReference type="Pfam" id="PF24807"/>
    </source>
</evidence>
<dbReference type="GO" id="GO:0005680">
    <property type="term" value="C:anaphase-promoting complex"/>
    <property type="evidence" value="ECO:0007669"/>
    <property type="project" value="TreeGrafter"/>
</dbReference>
<reference evidence="6 7" key="1">
    <citation type="submission" date="2017-04" db="EMBL/GenBank/DDBJ databases">
        <title>Draft genome of the yeast Clavispora lusitaniae type strain CBS 6936.</title>
        <authorList>
            <person name="Durrens P."/>
            <person name="Klopp C."/>
            <person name="Biteau N."/>
            <person name="Fitton-Ouhabi V."/>
            <person name="Dementhon K."/>
            <person name="Accoceberry I."/>
            <person name="Sherman D.J."/>
            <person name="Noel T."/>
        </authorList>
    </citation>
    <scope>NUCLEOTIDE SEQUENCE [LARGE SCALE GENOMIC DNA]</scope>
    <source>
        <strain evidence="6 7">CBS 6936</strain>
    </source>
</reference>
<dbReference type="InterPro" id="IPR033010">
    <property type="entry name" value="Cdc20/Fizzy"/>
</dbReference>
<evidence type="ECO:0000256" key="3">
    <source>
        <dbReference type="ARBA" id="ARBA00022737"/>
    </source>
</evidence>
<dbReference type="InterPro" id="IPR015943">
    <property type="entry name" value="WD40/YVTN_repeat-like_dom_sf"/>
</dbReference>
<name>A0AA91Q009_CLALS</name>
<dbReference type="PANTHER" id="PTHR19918:SF5">
    <property type="entry name" value="MEIOSIS-SPECIFIC APC_C ACTIVATOR PROTEIN AMA1"/>
    <property type="match status" value="1"/>
</dbReference>
<feature type="compositionally biased region" description="Basic and acidic residues" evidence="4">
    <location>
        <begin position="1"/>
        <end position="10"/>
    </location>
</feature>
<accession>A0AA91Q009</accession>
<dbReference type="AlphaFoldDB" id="A0AA91Q009"/>
<dbReference type="SUPFAM" id="SSF50978">
    <property type="entry name" value="WD40 repeat-like"/>
    <property type="match status" value="1"/>
</dbReference>
<dbReference type="PANTHER" id="PTHR19918">
    <property type="entry name" value="CELL DIVISION CYCLE 20 CDC20 FIZZY -RELATED"/>
    <property type="match status" value="1"/>
</dbReference>
<dbReference type="GO" id="GO:0010997">
    <property type="term" value="F:anaphase-promoting complex binding"/>
    <property type="evidence" value="ECO:0007669"/>
    <property type="project" value="InterPro"/>
</dbReference>
<dbReference type="GO" id="GO:1990757">
    <property type="term" value="F:ubiquitin ligase activator activity"/>
    <property type="evidence" value="ECO:0007669"/>
    <property type="project" value="TreeGrafter"/>
</dbReference>
<dbReference type="InterPro" id="IPR036322">
    <property type="entry name" value="WD40_repeat_dom_sf"/>
</dbReference>
<dbReference type="SMART" id="SM00320">
    <property type="entry name" value="WD40"/>
    <property type="match status" value="3"/>
</dbReference>
<feature type="domain" description="CDC20/Fizzy WD40" evidence="5">
    <location>
        <begin position="190"/>
        <end position="478"/>
    </location>
</feature>
<organism evidence="6 7">
    <name type="scientific">Clavispora lusitaniae</name>
    <name type="common">Candida lusitaniae</name>
    <dbReference type="NCBI Taxonomy" id="36911"/>
    <lineage>
        <taxon>Eukaryota</taxon>
        <taxon>Fungi</taxon>
        <taxon>Dikarya</taxon>
        <taxon>Ascomycota</taxon>
        <taxon>Saccharomycotina</taxon>
        <taxon>Pichiomycetes</taxon>
        <taxon>Metschnikowiaceae</taxon>
        <taxon>Clavispora</taxon>
    </lineage>
</organism>
<evidence type="ECO:0000313" key="7">
    <source>
        <dbReference type="Proteomes" id="UP000195602"/>
    </source>
</evidence>
<comment type="similarity">
    <text evidence="1">Belongs to the WD repeat CDC20/Fizzy family.</text>
</comment>
<gene>
    <name evidence="6" type="ORF">A9F13_08g01914</name>
</gene>
<dbReference type="Gene3D" id="2.130.10.10">
    <property type="entry name" value="YVTN repeat-like/Quinoprotein amine dehydrogenase"/>
    <property type="match status" value="1"/>
</dbReference>
<keyword evidence="3" id="KW-0677">Repeat</keyword>
<dbReference type="GO" id="GO:1905786">
    <property type="term" value="P:positive regulation of anaphase-promoting complex-dependent catabolic process"/>
    <property type="evidence" value="ECO:0007669"/>
    <property type="project" value="TreeGrafter"/>
</dbReference>
<keyword evidence="2" id="KW-0853">WD repeat</keyword>
<evidence type="ECO:0000313" key="6">
    <source>
        <dbReference type="EMBL" id="OVF08486.1"/>
    </source>
</evidence>
<evidence type="ECO:0000256" key="2">
    <source>
        <dbReference type="ARBA" id="ARBA00022574"/>
    </source>
</evidence>
<dbReference type="Proteomes" id="UP000195602">
    <property type="component" value="Unassembled WGS sequence"/>
</dbReference>
<comment type="caution">
    <text evidence="6">The sequence shown here is derived from an EMBL/GenBank/DDBJ whole genome shotgun (WGS) entry which is preliminary data.</text>
</comment>